<dbReference type="GO" id="GO:0006302">
    <property type="term" value="P:double-strand break repair"/>
    <property type="evidence" value="ECO:0007669"/>
    <property type="project" value="UniProtKB-ARBA"/>
</dbReference>
<dbReference type="InterPro" id="IPR011335">
    <property type="entry name" value="Restrct_endonuc-II-like"/>
</dbReference>
<dbReference type="PANTHER" id="PTHR28133">
    <property type="entry name" value="REQUIRED FOR RESPIRATORY GROWTH PROTEIN 7, MITOCHONDRIAL"/>
    <property type="match status" value="1"/>
</dbReference>
<dbReference type="OrthoDB" id="20734at2759"/>
<dbReference type="PANTHER" id="PTHR28133:SF1">
    <property type="entry name" value="REQUIRED FOR RESPIRATORY GROWTH PROTEIN 7, MITOCHONDRIAL"/>
    <property type="match status" value="1"/>
</dbReference>
<dbReference type="GO" id="GO:0005739">
    <property type="term" value="C:mitochondrion"/>
    <property type="evidence" value="ECO:0007669"/>
    <property type="project" value="UniProtKB-SubCell"/>
</dbReference>
<name>A0A367JBB2_RHIAZ</name>
<organism evidence="3 4">
    <name type="scientific">Rhizopus azygosporus</name>
    <name type="common">Rhizopus microsporus var. azygosporus</name>
    <dbReference type="NCBI Taxonomy" id="86630"/>
    <lineage>
        <taxon>Eukaryota</taxon>
        <taxon>Fungi</taxon>
        <taxon>Fungi incertae sedis</taxon>
        <taxon>Mucoromycota</taxon>
        <taxon>Mucoromycotina</taxon>
        <taxon>Mucoromycetes</taxon>
        <taxon>Mucorales</taxon>
        <taxon>Mucorineae</taxon>
        <taxon>Rhizopodaceae</taxon>
        <taxon>Rhizopus</taxon>
    </lineage>
</organism>
<dbReference type="SUPFAM" id="SSF52980">
    <property type="entry name" value="Restriction endonuclease-like"/>
    <property type="match status" value="1"/>
</dbReference>
<keyword evidence="4" id="KW-1185">Reference proteome</keyword>
<dbReference type="Pfam" id="PF10356">
    <property type="entry name" value="RRG7"/>
    <property type="match status" value="2"/>
</dbReference>
<comment type="caution">
    <text evidence="3">The sequence shown here is derived from an EMBL/GenBank/DDBJ whole genome shotgun (WGS) entry which is preliminary data.</text>
</comment>
<evidence type="ECO:0000313" key="4">
    <source>
        <dbReference type="Proteomes" id="UP000252139"/>
    </source>
</evidence>
<sequence>MKRFYTSLARLETYLKQNKNTSTNVYRGTLFELQTLYSLESTAKMRLDHVGGRSDGGIDLRGSWLDNIQIIVQCKNVKEGCTPEHLRELIGTVSMIPSRNRKRTISIMATHAQQYYTPDVLAHFKTCPIPLGLASITDITLKSLMFNKAAQSLVKDRVSISTVFDALGSETLQVDISE</sequence>
<dbReference type="EMBL" id="PJQL01001707">
    <property type="protein sequence ID" value="RCH87196.1"/>
    <property type="molecule type" value="Genomic_DNA"/>
</dbReference>
<dbReference type="Proteomes" id="UP000252139">
    <property type="component" value="Unassembled WGS sequence"/>
</dbReference>
<evidence type="ECO:0008006" key="5">
    <source>
        <dbReference type="Google" id="ProtNLM"/>
    </source>
</evidence>
<protein>
    <recommendedName>
        <fullName evidence="5">Required for respiratory growth protein 7, mitochondrial</fullName>
    </recommendedName>
</protein>
<gene>
    <name evidence="3" type="ORF">CU097_000371</name>
</gene>
<evidence type="ECO:0000313" key="3">
    <source>
        <dbReference type="EMBL" id="RCH87196.1"/>
    </source>
</evidence>
<keyword evidence="2" id="KW-0496">Mitochondrion</keyword>
<comment type="subcellular location">
    <subcellularLocation>
        <location evidence="1">Mitochondrion</location>
    </subcellularLocation>
</comment>
<accession>A0A367JBB2</accession>
<dbReference type="AlphaFoldDB" id="A0A367JBB2"/>
<proteinExistence type="predicted"/>
<dbReference type="InterPro" id="IPR018828">
    <property type="entry name" value="RRG7"/>
</dbReference>
<evidence type="ECO:0000256" key="2">
    <source>
        <dbReference type="ARBA" id="ARBA00023128"/>
    </source>
</evidence>
<evidence type="ECO:0000256" key="1">
    <source>
        <dbReference type="ARBA" id="ARBA00004173"/>
    </source>
</evidence>
<reference evidence="3 4" key="1">
    <citation type="journal article" date="2018" name="G3 (Bethesda)">
        <title>Phylogenetic and Phylogenomic Definition of Rhizopus Species.</title>
        <authorList>
            <person name="Gryganskyi A.P."/>
            <person name="Golan J."/>
            <person name="Dolatabadi S."/>
            <person name="Mondo S."/>
            <person name="Robb S."/>
            <person name="Idnurm A."/>
            <person name="Muszewska A."/>
            <person name="Steczkiewicz K."/>
            <person name="Masonjones S."/>
            <person name="Liao H.L."/>
            <person name="Gajdeczka M.T."/>
            <person name="Anike F."/>
            <person name="Vuek A."/>
            <person name="Anishchenko I.M."/>
            <person name="Voigt K."/>
            <person name="de Hoog G.S."/>
            <person name="Smith M.E."/>
            <person name="Heitman J."/>
            <person name="Vilgalys R."/>
            <person name="Stajich J.E."/>
        </authorList>
    </citation>
    <scope>NUCLEOTIDE SEQUENCE [LARGE SCALE GENOMIC DNA]</scope>
    <source>
        <strain evidence="3 4">CBS 357.93</strain>
    </source>
</reference>